<gene>
    <name evidence="11" type="ORF">LCGC14_0764130</name>
</gene>
<feature type="domain" description="ABC transporter" evidence="10">
    <location>
        <begin position="213"/>
        <end position="476"/>
    </location>
</feature>
<dbReference type="GO" id="GO:0005524">
    <property type="term" value="F:ATP binding"/>
    <property type="evidence" value="ECO:0007669"/>
    <property type="project" value="UniProtKB-KW"/>
</dbReference>
<keyword evidence="2" id="KW-0813">Transport</keyword>
<accession>A0A0F9Q0G4</accession>
<dbReference type="FunFam" id="3.40.50.300:FF:000016">
    <property type="entry name" value="Oligopeptide ABC transporter ATP-binding component"/>
    <property type="match status" value="1"/>
</dbReference>
<dbReference type="Pfam" id="PF08352">
    <property type="entry name" value="oligo_HPY"/>
    <property type="match status" value="1"/>
</dbReference>
<keyword evidence="5" id="KW-0547">Nucleotide-binding</keyword>
<evidence type="ECO:0000256" key="5">
    <source>
        <dbReference type="ARBA" id="ARBA00022741"/>
    </source>
</evidence>
<dbReference type="PANTHER" id="PTHR43297:SF14">
    <property type="entry name" value="ATPASE AAA-TYPE CORE DOMAIN-CONTAINING PROTEIN"/>
    <property type="match status" value="1"/>
</dbReference>
<dbReference type="InterPro" id="IPR013563">
    <property type="entry name" value="Oligopep_ABC_C"/>
</dbReference>
<organism evidence="11">
    <name type="scientific">marine sediment metagenome</name>
    <dbReference type="NCBI Taxonomy" id="412755"/>
    <lineage>
        <taxon>unclassified sequences</taxon>
        <taxon>metagenomes</taxon>
        <taxon>ecological metagenomes</taxon>
    </lineage>
</organism>
<evidence type="ECO:0000259" key="10">
    <source>
        <dbReference type="PROSITE" id="PS50893"/>
    </source>
</evidence>
<comment type="subcellular location">
    <subcellularLocation>
        <location evidence="1">Cell membrane</location>
        <topology evidence="1">Peripheral membrane protein</topology>
    </subcellularLocation>
</comment>
<evidence type="ECO:0000256" key="9">
    <source>
        <dbReference type="SAM" id="Phobius"/>
    </source>
</evidence>
<feature type="transmembrane region" description="Helical" evidence="9">
    <location>
        <begin position="36"/>
        <end position="59"/>
    </location>
</feature>
<evidence type="ECO:0000256" key="8">
    <source>
        <dbReference type="ARBA" id="ARBA00023136"/>
    </source>
</evidence>
<dbReference type="GO" id="GO:0005886">
    <property type="term" value="C:plasma membrane"/>
    <property type="evidence" value="ECO:0007669"/>
    <property type="project" value="UniProtKB-SubCell"/>
</dbReference>
<feature type="transmembrane region" description="Helical" evidence="9">
    <location>
        <begin position="79"/>
        <end position="100"/>
    </location>
</feature>
<dbReference type="PROSITE" id="PS50893">
    <property type="entry name" value="ABC_TRANSPORTER_2"/>
    <property type="match status" value="1"/>
</dbReference>
<keyword evidence="7" id="KW-1278">Translocase</keyword>
<comment type="caution">
    <text evidence="11">The sequence shown here is derived from an EMBL/GenBank/DDBJ whole genome shotgun (WGS) entry which is preliminary data.</text>
</comment>
<protein>
    <recommendedName>
        <fullName evidence="10">ABC transporter domain-containing protein</fullName>
    </recommendedName>
</protein>
<keyword evidence="9" id="KW-0812">Transmembrane</keyword>
<keyword evidence="4" id="KW-0997">Cell inner membrane</keyword>
<evidence type="ECO:0000256" key="3">
    <source>
        <dbReference type="ARBA" id="ARBA00022475"/>
    </source>
</evidence>
<dbReference type="EMBL" id="LAZR01001898">
    <property type="protein sequence ID" value="KKN37380.1"/>
    <property type="molecule type" value="Genomic_DNA"/>
</dbReference>
<sequence length="562" mass="64359">MVTLFFPFLKIYLYKFSTKENVNIDSFLNNRQFKKVFKIFVVIIWIIVALFLSIDILQIQVVELIDLLKINVSAEPDVFYIGFIWAFGALIIDISFTYLIQKARAIDKRLPKQILKKAIIVAFLIAFGIWSIQLFIFEIYLKRLIGINLFEQDIRVLFGVVSGIYIASFFAFLKLKFLPSATKESQIKLQRALDVEEKILPDFGKMGKKNVILDVKGLTTYFYTEEGIVRAVERVSFKIRKGETLGLVGETGCGKSVTALSILQVVRPPGQIEKGQVLFRGEDLLQKSELEITKYRGKDITMIFQDPLNSINPIFKIGDQIAEVYLLHMENELLVEASKHPDKSIYSVAREWSQDLLRDLNIPFPEMVYDRYPHELSGGMRQRVQIAMGLACSPKLLIADEPTTALDVTIQNQILKLMKELKEKYDTSILFITHDLGIISKMCDHVAVMYSGYIVEYGEIKQLFTTPYHPYTRGLIASVPVVGEKKELLEVIPGLVPNLIYPPSGCRFHPRCHFCFEPCDSLVPKTIEIEMDYFVACHLYDPIYKDQAKSSINKVERTNHTT</sequence>
<dbReference type="InterPro" id="IPR027417">
    <property type="entry name" value="P-loop_NTPase"/>
</dbReference>
<feature type="transmembrane region" description="Helical" evidence="9">
    <location>
        <begin position="154"/>
        <end position="173"/>
    </location>
</feature>
<dbReference type="AlphaFoldDB" id="A0A0F9Q0G4"/>
<dbReference type="NCBIfam" id="TIGR01727">
    <property type="entry name" value="oligo_HPY"/>
    <property type="match status" value="1"/>
</dbReference>
<dbReference type="CDD" id="cd03257">
    <property type="entry name" value="ABC_NikE_OppD_transporters"/>
    <property type="match status" value="1"/>
</dbReference>
<dbReference type="SUPFAM" id="SSF52540">
    <property type="entry name" value="P-loop containing nucleoside triphosphate hydrolases"/>
    <property type="match status" value="1"/>
</dbReference>
<evidence type="ECO:0000256" key="4">
    <source>
        <dbReference type="ARBA" id="ARBA00022519"/>
    </source>
</evidence>
<dbReference type="GO" id="GO:0016887">
    <property type="term" value="F:ATP hydrolysis activity"/>
    <property type="evidence" value="ECO:0007669"/>
    <property type="project" value="InterPro"/>
</dbReference>
<keyword evidence="3" id="KW-1003">Cell membrane</keyword>
<evidence type="ECO:0000256" key="1">
    <source>
        <dbReference type="ARBA" id="ARBA00004202"/>
    </source>
</evidence>
<dbReference type="InterPro" id="IPR050388">
    <property type="entry name" value="ABC_Ni/Peptide_Import"/>
</dbReference>
<dbReference type="SMART" id="SM00382">
    <property type="entry name" value="AAA"/>
    <property type="match status" value="1"/>
</dbReference>
<evidence type="ECO:0000256" key="2">
    <source>
        <dbReference type="ARBA" id="ARBA00022448"/>
    </source>
</evidence>
<name>A0A0F9Q0G4_9ZZZZ</name>
<keyword evidence="9" id="KW-1133">Transmembrane helix</keyword>
<evidence type="ECO:0000256" key="7">
    <source>
        <dbReference type="ARBA" id="ARBA00022967"/>
    </source>
</evidence>
<dbReference type="GO" id="GO:0015833">
    <property type="term" value="P:peptide transport"/>
    <property type="evidence" value="ECO:0007669"/>
    <property type="project" value="InterPro"/>
</dbReference>
<dbReference type="InterPro" id="IPR003439">
    <property type="entry name" value="ABC_transporter-like_ATP-bd"/>
</dbReference>
<proteinExistence type="predicted"/>
<evidence type="ECO:0000256" key="6">
    <source>
        <dbReference type="ARBA" id="ARBA00022840"/>
    </source>
</evidence>
<dbReference type="Gene3D" id="3.40.50.300">
    <property type="entry name" value="P-loop containing nucleotide triphosphate hydrolases"/>
    <property type="match status" value="1"/>
</dbReference>
<dbReference type="PROSITE" id="PS00211">
    <property type="entry name" value="ABC_TRANSPORTER_1"/>
    <property type="match status" value="1"/>
</dbReference>
<dbReference type="Pfam" id="PF00005">
    <property type="entry name" value="ABC_tran"/>
    <property type="match status" value="1"/>
</dbReference>
<evidence type="ECO:0000313" key="11">
    <source>
        <dbReference type="EMBL" id="KKN37380.1"/>
    </source>
</evidence>
<reference evidence="11" key="1">
    <citation type="journal article" date="2015" name="Nature">
        <title>Complex archaea that bridge the gap between prokaryotes and eukaryotes.</title>
        <authorList>
            <person name="Spang A."/>
            <person name="Saw J.H."/>
            <person name="Jorgensen S.L."/>
            <person name="Zaremba-Niedzwiedzka K."/>
            <person name="Martijn J."/>
            <person name="Lind A.E."/>
            <person name="van Eijk R."/>
            <person name="Schleper C."/>
            <person name="Guy L."/>
            <person name="Ettema T.J."/>
        </authorList>
    </citation>
    <scope>NUCLEOTIDE SEQUENCE</scope>
</reference>
<dbReference type="InterPro" id="IPR003593">
    <property type="entry name" value="AAA+_ATPase"/>
</dbReference>
<feature type="transmembrane region" description="Helical" evidence="9">
    <location>
        <begin position="120"/>
        <end position="142"/>
    </location>
</feature>
<dbReference type="InterPro" id="IPR017871">
    <property type="entry name" value="ABC_transporter-like_CS"/>
</dbReference>
<keyword evidence="8 9" id="KW-0472">Membrane</keyword>
<dbReference type="PANTHER" id="PTHR43297">
    <property type="entry name" value="OLIGOPEPTIDE TRANSPORT ATP-BINDING PROTEIN APPD"/>
    <property type="match status" value="1"/>
</dbReference>
<keyword evidence="6" id="KW-0067">ATP-binding</keyword>